<dbReference type="OrthoDB" id="1752028at2759"/>
<dbReference type="Proteomes" id="UP000245207">
    <property type="component" value="Unassembled WGS sequence"/>
</dbReference>
<evidence type="ECO:0000313" key="2">
    <source>
        <dbReference type="Proteomes" id="UP000245207"/>
    </source>
</evidence>
<dbReference type="AlphaFoldDB" id="A0A2U1QGN3"/>
<name>A0A2U1QGN3_ARTAN</name>
<gene>
    <name evidence="1" type="ORF">CTI12_AA030500</name>
</gene>
<proteinExistence type="predicted"/>
<protein>
    <submittedName>
        <fullName evidence="1">Cytochrome P450</fullName>
    </submittedName>
</protein>
<evidence type="ECO:0000313" key="1">
    <source>
        <dbReference type="EMBL" id="PWA97160.1"/>
    </source>
</evidence>
<accession>A0A2U1QGN3</accession>
<reference evidence="1 2" key="1">
    <citation type="journal article" date="2018" name="Mol. Plant">
        <title>The genome of Artemisia annua provides insight into the evolution of Asteraceae family and artemisinin biosynthesis.</title>
        <authorList>
            <person name="Shen Q."/>
            <person name="Zhang L."/>
            <person name="Liao Z."/>
            <person name="Wang S."/>
            <person name="Yan T."/>
            <person name="Shi P."/>
            <person name="Liu M."/>
            <person name="Fu X."/>
            <person name="Pan Q."/>
            <person name="Wang Y."/>
            <person name="Lv Z."/>
            <person name="Lu X."/>
            <person name="Zhang F."/>
            <person name="Jiang W."/>
            <person name="Ma Y."/>
            <person name="Chen M."/>
            <person name="Hao X."/>
            <person name="Li L."/>
            <person name="Tang Y."/>
            <person name="Lv G."/>
            <person name="Zhou Y."/>
            <person name="Sun X."/>
            <person name="Brodelius P.E."/>
            <person name="Rose J.K.C."/>
            <person name="Tang K."/>
        </authorList>
    </citation>
    <scope>NUCLEOTIDE SEQUENCE [LARGE SCALE GENOMIC DNA]</scope>
    <source>
        <strain evidence="2">cv. Huhao1</strain>
        <tissue evidence="1">Leaf</tissue>
    </source>
</reference>
<sequence length="176" mass="20774">MVGTILPRLWSDHCPIVLKHETMDYGPIPFKLFNSWSFLEGYDQVVREAWNDTTQQEGENMFINFKNKLKNVKVKLKAWHKNMSTNNRGTKHEYIRRLEQLDAHMELYNATHQMVEERLDIMKHLADLEKKEGMDLAQKLKLKWGLEGDENSKFFHAMLKKKRRKATINGVLEDGS</sequence>
<dbReference type="EMBL" id="PKPP01000140">
    <property type="protein sequence ID" value="PWA97160.1"/>
    <property type="molecule type" value="Genomic_DNA"/>
</dbReference>
<keyword evidence="2" id="KW-1185">Reference proteome</keyword>
<comment type="caution">
    <text evidence="1">The sequence shown here is derived from an EMBL/GenBank/DDBJ whole genome shotgun (WGS) entry which is preliminary data.</text>
</comment>
<organism evidence="1 2">
    <name type="scientific">Artemisia annua</name>
    <name type="common">Sweet wormwood</name>
    <dbReference type="NCBI Taxonomy" id="35608"/>
    <lineage>
        <taxon>Eukaryota</taxon>
        <taxon>Viridiplantae</taxon>
        <taxon>Streptophyta</taxon>
        <taxon>Embryophyta</taxon>
        <taxon>Tracheophyta</taxon>
        <taxon>Spermatophyta</taxon>
        <taxon>Magnoliopsida</taxon>
        <taxon>eudicotyledons</taxon>
        <taxon>Gunneridae</taxon>
        <taxon>Pentapetalae</taxon>
        <taxon>asterids</taxon>
        <taxon>campanulids</taxon>
        <taxon>Asterales</taxon>
        <taxon>Asteraceae</taxon>
        <taxon>Asteroideae</taxon>
        <taxon>Anthemideae</taxon>
        <taxon>Artemisiinae</taxon>
        <taxon>Artemisia</taxon>
    </lineage>
</organism>